<dbReference type="Proteomes" id="UP000323867">
    <property type="component" value="Segment"/>
</dbReference>
<dbReference type="InterPro" id="IPR014131">
    <property type="entry name" value="Chlamydia_phage_Vp3"/>
</dbReference>
<sequence length="154" mass="17654">MVKFRTRFDETYQKNKKVFWTDVGEDENLVQQHMAAECDVNTIMKRYENSGVLTHVQSQAAEFGDFYDVTDFKTGTERLMATQALFMELPASIRDRFNNDPAKFIDYATDEKNLEELRKMGLAEPLPPDPVVPITRKDLEEVMTPKAASKTPPA</sequence>
<accession>A0A4P8PQD3</accession>
<proteinExistence type="predicted"/>
<reference evidence="1" key="1">
    <citation type="submission" date="2018-12" db="EMBL/GenBank/DDBJ databases">
        <title>Singled stranded DNA viruses identified in blackflies (Austrosimulium ungulatum) sampled in New Zealand.</title>
        <authorList>
            <person name="Kraberger S."/>
            <person name="Fontenele R.S."/>
            <person name="Schmidlin K."/>
            <person name="Walters M."/>
            <person name="Varsani A."/>
        </authorList>
    </citation>
    <scope>NUCLEOTIDE SEQUENCE [LARGE SCALE GENOMIC DNA]</scope>
    <source>
        <strain evidence="1">185</strain>
    </source>
</reference>
<organism evidence="1">
    <name type="scientific">Blackfly microvirus SF02</name>
    <dbReference type="NCBI Taxonomy" id="2576452"/>
    <lineage>
        <taxon>Viruses</taxon>
        <taxon>Monodnaviria</taxon>
        <taxon>Sangervirae</taxon>
        <taxon>Phixviricota</taxon>
        <taxon>Malgrandaviricetes</taxon>
        <taxon>Petitvirales</taxon>
        <taxon>Microviridae</taxon>
        <taxon>Microvirus</taxon>
    </lineage>
</organism>
<evidence type="ECO:0000313" key="1">
    <source>
        <dbReference type="EMBL" id="QCQ85100.1"/>
    </source>
</evidence>
<name>A0A4P8PQD3_9VIRU</name>
<dbReference type="Pfam" id="PF09675">
    <property type="entry name" value="Chlamy_scaf"/>
    <property type="match status" value="1"/>
</dbReference>
<dbReference type="EMBL" id="MK249225">
    <property type="protein sequence ID" value="QCQ85100.1"/>
    <property type="molecule type" value="Genomic_DNA"/>
</dbReference>
<protein>
    <submittedName>
        <fullName evidence="1">Internal scaffolding protein</fullName>
    </submittedName>
</protein>